<evidence type="ECO:0000256" key="1">
    <source>
        <dbReference type="ARBA" id="ARBA00004651"/>
    </source>
</evidence>
<keyword evidence="5 6" id="KW-0472">Membrane</keyword>
<proteinExistence type="predicted"/>
<dbReference type="EMBL" id="SOBT01000008">
    <property type="protein sequence ID" value="TDU30807.1"/>
    <property type="molecule type" value="Genomic_DNA"/>
</dbReference>
<dbReference type="InterPro" id="IPR050250">
    <property type="entry name" value="Macrolide_Exporter_MacB"/>
</dbReference>
<evidence type="ECO:0000313" key="9">
    <source>
        <dbReference type="EMBL" id="TDU30807.1"/>
    </source>
</evidence>
<dbReference type="PANTHER" id="PTHR30572">
    <property type="entry name" value="MEMBRANE COMPONENT OF TRANSPORTER-RELATED"/>
    <property type="match status" value="1"/>
</dbReference>
<evidence type="ECO:0000256" key="6">
    <source>
        <dbReference type="SAM" id="Phobius"/>
    </source>
</evidence>
<organism evidence="9 10">
    <name type="scientific">Panacagrimonas perspica</name>
    <dbReference type="NCBI Taxonomy" id="381431"/>
    <lineage>
        <taxon>Bacteria</taxon>
        <taxon>Pseudomonadati</taxon>
        <taxon>Pseudomonadota</taxon>
        <taxon>Gammaproteobacteria</taxon>
        <taxon>Nevskiales</taxon>
        <taxon>Nevskiaceae</taxon>
        <taxon>Panacagrimonas</taxon>
    </lineage>
</organism>
<feature type="transmembrane region" description="Helical" evidence="6">
    <location>
        <begin position="260"/>
        <end position="281"/>
    </location>
</feature>
<feature type="domain" description="ABC3 transporter permease C-terminal" evidence="7">
    <location>
        <begin position="267"/>
        <end position="388"/>
    </location>
</feature>
<evidence type="ECO:0000256" key="4">
    <source>
        <dbReference type="ARBA" id="ARBA00022989"/>
    </source>
</evidence>
<evidence type="ECO:0000259" key="7">
    <source>
        <dbReference type="Pfam" id="PF02687"/>
    </source>
</evidence>
<keyword evidence="4 6" id="KW-1133">Transmembrane helix</keyword>
<keyword evidence="3 6" id="KW-0812">Transmembrane</keyword>
<dbReference type="OrthoDB" id="241967at2"/>
<dbReference type="InterPro" id="IPR025857">
    <property type="entry name" value="MacB_PCD"/>
</dbReference>
<name>A0A4S3K119_9GAMM</name>
<accession>A0A4S3K119</accession>
<evidence type="ECO:0000259" key="8">
    <source>
        <dbReference type="Pfam" id="PF12704"/>
    </source>
</evidence>
<dbReference type="GO" id="GO:0005886">
    <property type="term" value="C:plasma membrane"/>
    <property type="evidence" value="ECO:0007669"/>
    <property type="project" value="UniProtKB-SubCell"/>
</dbReference>
<dbReference type="PANTHER" id="PTHR30572:SF15">
    <property type="entry name" value="ABC TRANSPORTER PERMEASE"/>
    <property type="match status" value="1"/>
</dbReference>
<dbReference type="Pfam" id="PF12704">
    <property type="entry name" value="MacB_PCD"/>
    <property type="match status" value="1"/>
</dbReference>
<keyword evidence="2" id="KW-1003">Cell membrane</keyword>
<comment type="subcellular location">
    <subcellularLocation>
        <location evidence="1">Cell membrane</location>
        <topology evidence="1">Multi-pass membrane protein</topology>
    </subcellularLocation>
</comment>
<keyword evidence="10" id="KW-1185">Reference proteome</keyword>
<protein>
    <submittedName>
        <fullName evidence="9">Putative ABC transport system permease protein</fullName>
    </submittedName>
</protein>
<comment type="caution">
    <text evidence="9">The sequence shown here is derived from an EMBL/GenBank/DDBJ whole genome shotgun (WGS) entry which is preliminary data.</text>
</comment>
<evidence type="ECO:0000313" key="10">
    <source>
        <dbReference type="Proteomes" id="UP000295341"/>
    </source>
</evidence>
<reference evidence="9 10" key="1">
    <citation type="submission" date="2019-03" db="EMBL/GenBank/DDBJ databases">
        <title>Genomic Encyclopedia of Type Strains, Phase IV (KMG-IV): sequencing the most valuable type-strain genomes for metagenomic binning, comparative biology and taxonomic classification.</title>
        <authorList>
            <person name="Goeker M."/>
        </authorList>
    </citation>
    <scope>NUCLEOTIDE SEQUENCE [LARGE SCALE GENOMIC DNA]</scope>
    <source>
        <strain evidence="9 10">DSM 26377</strain>
    </source>
</reference>
<dbReference type="AlphaFoldDB" id="A0A4S3K119"/>
<feature type="transmembrane region" description="Helical" evidence="6">
    <location>
        <begin position="317"/>
        <end position="340"/>
    </location>
</feature>
<dbReference type="Pfam" id="PF02687">
    <property type="entry name" value="FtsX"/>
    <property type="match status" value="1"/>
</dbReference>
<feature type="transmembrane region" description="Helical" evidence="6">
    <location>
        <begin position="360"/>
        <end position="382"/>
    </location>
</feature>
<evidence type="ECO:0000256" key="5">
    <source>
        <dbReference type="ARBA" id="ARBA00023136"/>
    </source>
</evidence>
<sequence>MASAFAQVTAVTALNLRTVPSRLGPSMVIVIGIAGVVGVLVALLAMAEGFRATLSSTGRADRVLVLRGGANDELSSVIYRSQVPTIEQAPGIRKDADGKPIAAAEVFMLTSLPRRGATDPTNVVVRGTQPNVLAVRPEVRIVEGRMFNSGMREIIAGRGAAAEFEGLTIGGSVAVRGDGWKVVGIFESGGNVHESEIWTDAEAIMSAANRGAPTSVIAQLESESQLQPFKDFLTKDPSMTVDVLSEPKYYASRSKMLSNLINGLGYFVAVVMAIGALFGALNTMYAAVSTRSVEIATLRALGFGAAPVVVSIMLEAIVLALAGGILGALIAFVLFNGYTISTLNGQTFSQVAFDFRVTPALLVQGIVWAAVIGLFGGLFPALRAARMPVAEALRAG</sequence>
<feature type="transmembrane region" description="Helical" evidence="6">
    <location>
        <begin position="293"/>
        <end position="310"/>
    </location>
</feature>
<gene>
    <name evidence="9" type="ORF">DFR24_0163</name>
</gene>
<feature type="transmembrane region" description="Helical" evidence="6">
    <location>
        <begin position="28"/>
        <end position="47"/>
    </location>
</feature>
<dbReference type="GO" id="GO:0022857">
    <property type="term" value="F:transmembrane transporter activity"/>
    <property type="evidence" value="ECO:0007669"/>
    <property type="project" value="TreeGrafter"/>
</dbReference>
<evidence type="ECO:0000256" key="3">
    <source>
        <dbReference type="ARBA" id="ARBA00022692"/>
    </source>
</evidence>
<dbReference type="RefSeq" id="WP_133879446.1">
    <property type="nucleotide sequence ID" value="NZ_MWIN01000023.1"/>
</dbReference>
<evidence type="ECO:0000256" key="2">
    <source>
        <dbReference type="ARBA" id="ARBA00022475"/>
    </source>
</evidence>
<dbReference type="Proteomes" id="UP000295341">
    <property type="component" value="Unassembled WGS sequence"/>
</dbReference>
<feature type="domain" description="MacB-like periplasmic core" evidence="8">
    <location>
        <begin position="26"/>
        <end position="230"/>
    </location>
</feature>
<dbReference type="InterPro" id="IPR003838">
    <property type="entry name" value="ABC3_permease_C"/>
</dbReference>